<name>A0A562JH78_9FIRM</name>
<protein>
    <submittedName>
        <fullName evidence="1">Uncharacterized protein</fullName>
    </submittedName>
</protein>
<comment type="caution">
    <text evidence="1">The sequence shown here is derived from an EMBL/GenBank/DDBJ whole genome shotgun (WGS) entry which is preliminary data.</text>
</comment>
<accession>A0A562JH78</accession>
<dbReference type="Proteomes" id="UP000315343">
    <property type="component" value="Unassembled WGS sequence"/>
</dbReference>
<sequence length="51" mass="5947">MDSNMEAYCTVCGKFTYFIYDGEDWVCQTCDSVNTNAMKGETDMMFDQYKD</sequence>
<keyword evidence="2" id="KW-1185">Reference proteome</keyword>
<dbReference type="AlphaFoldDB" id="A0A562JH78"/>
<dbReference type="EMBL" id="VLKH01000002">
    <property type="protein sequence ID" value="TWH82528.1"/>
    <property type="molecule type" value="Genomic_DNA"/>
</dbReference>
<proteinExistence type="predicted"/>
<reference evidence="1 2" key="1">
    <citation type="submission" date="2019-07" db="EMBL/GenBank/DDBJ databases">
        <title>Genomic Encyclopedia of Type Strains, Phase I: the one thousand microbial genomes (KMG-I) project.</title>
        <authorList>
            <person name="Kyrpides N."/>
        </authorList>
    </citation>
    <scope>NUCLEOTIDE SEQUENCE [LARGE SCALE GENOMIC DNA]</scope>
    <source>
        <strain evidence="1 2">DSM 13558</strain>
    </source>
</reference>
<evidence type="ECO:0000313" key="1">
    <source>
        <dbReference type="EMBL" id="TWH82528.1"/>
    </source>
</evidence>
<organism evidence="1 2">
    <name type="scientific">Sedimentibacter saalensis</name>
    <dbReference type="NCBI Taxonomy" id="130788"/>
    <lineage>
        <taxon>Bacteria</taxon>
        <taxon>Bacillati</taxon>
        <taxon>Bacillota</taxon>
        <taxon>Tissierellia</taxon>
        <taxon>Sedimentibacter</taxon>
    </lineage>
</organism>
<gene>
    <name evidence="1" type="ORF">LY60_00828</name>
</gene>
<evidence type="ECO:0000313" key="2">
    <source>
        <dbReference type="Proteomes" id="UP000315343"/>
    </source>
</evidence>
<dbReference type="RefSeq" id="WP_019227163.1">
    <property type="nucleotide sequence ID" value="NZ_DAMBUX010000016.1"/>
</dbReference>